<evidence type="ECO:0000313" key="3">
    <source>
        <dbReference type="Proteomes" id="UP000192468"/>
    </source>
</evidence>
<keyword evidence="1" id="KW-0812">Transmembrane</keyword>
<name>A0A1W1XDP2_9CLOT</name>
<dbReference type="EMBL" id="FWXH01000003">
    <property type="protein sequence ID" value="SMC21621.1"/>
    <property type="molecule type" value="Genomic_DNA"/>
</dbReference>
<organism evidence="2 3">
    <name type="scientific">Clostridium acidisoli DSM 12555</name>
    <dbReference type="NCBI Taxonomy" id="1121291"/>
    <lineage>
        <taxon>Bacteria</taxon>
        <taxon>Bacillati</taxon>
        <taxon>Bacillota</taxon>
        <taxon>Clostridia</taxon>
        <taxon>Eubacteriales</taxon>
        <taxon>Clostridiaceae</taxon>
        <taxon>Clostridium</taxon>
    </lineage>
</organism>
<sequence>MSLLFLTNLFKKNKLNIFITIMCSVLIISLILNPKECINSSLSGAKLFMYKVFPTMFPFVVLTNIIVDYGGVYIYAKIFGGILCGIMRLPKNCSIVIIISALCGYPLGGKYCADLYEDKQIDFSTAERLLNIASNCSPLFIVGTIGSSMLNSPTYGYLLLASNYISCIIMSFLIQPTKNQFTHKNIFPVNMKKINLGESIKKSVENSISSCSLVGGFIIMFSVILSRLDSAFFSQLIKQNKIIGSTIIGVIEMTNGCNIVHLSTIDILLKLMLFSFFTSFGGLCVMSQVYAFTYKDKFKMIPYLFRKAIQGLVCAATTFILYTFYSHFTILTISSKSYTPLNINFVFIIFLFVCPFVIYKIIKLIESF</sequence>
<feature type="transmembrane region" description="Helical" evidence="1">
    <location>
        <begin position="155"/>
        <end position="174"/>
    </location>
</feature>
<proteinExistence type="predicted"/>
<evidence type="ECO:0000313" key="2">
    <source>
        <dbReference type="EMBL" id="SMC21621.1"/>
    </source>
</evidence>
<feature type="transmembrane region" description="Helical" evidence="1">
    <location>
        <begin position="129"/>
        <end position="149"/>
    </location>
</feature>
<dbReference type="RefSeq" id="WP_084115103.1">
    <property type="nucleotide sequence ID" value="NZ_FWXH01000003.1"/>
</dbReference>
<dbReference type="OrthoDB" id="1645614at2"/>
<dbReference type="Proteomes" id="UP000192468">
    <property type="component" value="Unassembled WGS sequence"/>
</dbReference>
<feature type="transmembrane region" description="Helical" evidence="1">
    <location>
        <begin position="271"/>
        <end position="292"/>
    </location>
</feature>
<feature type="transmembrane region" description="Helical" evidence="1">
    <location>
        <begin position="345"/>
        <end position="362"/>
    </location>
</feature>
<feature type="transmembrane region" description="Helical" evidence="1">
    <location>
        <begin position="47"/>
        <end position="66"/>
    </location>
</feature>
<feature type="transmembrane region" description="Helical" evidence="1">
    <location>
        <begin position="304"/>
        <end position="325"/>
    </location>
</feature>
<keyword evidence="3" id="KW-1185">Reference proteome</keyword>
<keyword evidence="1" id="KW-0472">Membrane</keyword>
<keyword evidence="1" id="KW-1133">Transmembrane helix</keyword>
<dbReference type="AlphaFoldDB" id="A0A1W1XDP2"/>
<feature type="transmembrane region" description="Helical" evidence="1">
    <location>
        <begin position="15"/>
        <end position="35"/>
    </location>
</feature>
<dbReference type="STRING" id="1121291.SAMN02745134_01378"/>
<gene>
    <name evidence="2" type="ORF">SAMN02745134_01378</name>
</gene>
<evidence type="ECO:0000256" key="1">
    <source>
        <dbReference type="SAM" id="Phobius"/>
    </source>
</evidence>
<accession>A0A1W1XDP2</accession>
<feature type="transmembrane region" description="Helical" evidence="1">
    <location>
        <begin position="208"/>
        <end position="228"/>
    </location>
</feature>
<dbReference type="NCBIfam" id="TIGR02871">
    <property type="entry name" value="spore_ylbJ"/>
    <property type="match status" value="1"/>
</dbReference>
<dbReference type="InterPro" id="IPR014226">
    <property type="entry name" value="Spore_IM_YlbJ"/>
</dbReference>
<protein>
    <submittedName>
        <fullName evidence="2">Sporulation integral membrane protein YlbJ</fullName>
    </submittedName>
</protein>
<reference evidence="2 3" key="1">
    <citation type="submission" date="2017-04" db="EMBL/GenBank/DDBJ databases">
        <authorList>
            <person name="Afonso C.L."/>
            <person name="Miller P.J."/>
            <person name="Scott M.A."/>
            <person name="Spackman E."/>
            <person name="Goraichik I."/>
            <person name="Dimitrov K.M."/>
            <person name="Suarez D.L."/>
            <person name="Swayne D.E."/>
        </authorList>
    </citation>
    <scope>NUCLEOTIDE SEQUENCE [LARGE SCALE GENOMIC DNA]</scope>
    <source>
        <strain evidence="2 3">DSM 12555</strain>
    </source>
</reference>